<feature type="transmembrane region" description="Helical" evidence="1">
    <location>
        <begin position="12"/>
        <end position="30"/>
    </location>
</feature>
<evidence type="ECO:0000256" key="1">
    <source>
        <dbReference type="SAM" id="Phobius"/>
    </source>
</evidence>
<evidence type="ECO:0000313" key="3">
    <source>
        <dbReference type="Proteomes" id="UP000664701"/>
    </source>
</evidence>
<reference evidence="2 3" key="1">
    <citation type="submission" date="2021-03" db="EMBL/GenBank/DDBJ databases">
        <authorList>
            <person name="Gilmore M.S."/>
            <person name="Schwartzman J."/>
            <person name="Van Tyne D."/>
            <person name="Martin M."/>
            <person name="Earl A.M."/>
            <person name="Manson A.L."/>
            <person name="Straub T."/>
            <person name="Salamzade R."/>
            <person name="Saavedra J."/>
            <person name="Lebreton F."/>
            <person name="Prichula J."/>
            <person name="Schaufler K."/>
            <person name="Gaca A."/>
            <person name="Sgardioli B."/>
            <person name="Wagenaar J."/>
            <person name="Strong T."/>
        </authorList>
    </citation>
    <scope>NUCLEOTIDE SEQUENCE [LARGE SCALE GENOMIC DNA]</scope>
    <source>
        <strain evidence="2 3">DIV2402</strain>
    </source>
</reference>
<proteinExistence type="predicted"/>
<name>A0ABZ2SLZ9_9ENTE</name>
<reference evidence="2 3" key="2">
    <citation type="submission" date="2024-03" db="EMBL/GenBank/DDBJ databases">
        <title>The Genome Sequence of Enterococcus sp. DIV2402.</title>
        <authorList>
            <consortium name="The Broad Institute Genomics Platform"/>
            <consortium name="The Broad Institute Microbial Omics Core"/>
            <consortium name="The Broad Institute Genomic Center for Infectious Diseases"/>
            <person name="Earl A."/>
            <person name="Manson A."/>
            <person name="Gilmore M."/>
            <person name="Schwartman J."/>
            <person name="Shea T."/>
            <person name="Abouelleil A."/>
            <person name="Cao P."/>
            <person name="Chapman S."/>
            <person name="Cusick C."/>
            <person name="Young S."/>
            <person name="Neafsey D."/>
            <person name="Nusbaum C."/>
            <person name="Birren B."/>
        </authorList>
    </citation>
    <scope>NUCLEOTIDE SEQUENCE [LARGE SCALE GENOMIC DNA]</scope>
    <source>
        <strain evidence="2 3">DIV2402</strain>
    </source>
</reference>
<gene>
    <name evidence="2" type="ORF">DOK78_001496</name>
</gene>
<keyword evidence="3" id="KW-1185">Reference proteome</keyword>
<keyword evidence="1" id="KW-0472">Membrane</keyword>
<accession>A0ABZ2SLZ9</accession>
<dbReference type="Proteomes" id="UP000664701">
    <property type="component" value="Chromosome"/>
</dbReference>
<protein>
    <submittedName>
        <fullName evidence="2">Uncharacterized protein</fullName>
    </submittedName>
</protein>
<organism evidence="2 3">
    <name type="scientific">Candidatus Enterococcus lowellii</name>
    <dbReference type="NCBI Taxonomy" id="2230877"/>
    <lineage>
        <taxon>Bacteria</taxon>
        <taxon>Bacillati</taxon>
        <taxon>Bacillota</taxon>
        <taxon>Bacilli</taxon>
        <taxon>Lactobacillales</taxon>
        <taxon>Enterococcaceae</taxon>
        <taxon>Enterococcus</taxon>
    </lineage>
</organism>
<keyword evidence="1" id="KW-0812">Transmembrane</keyword>
<sequence>MKFTQMKPYVVWRFILGFLALFWGTVIYAFV</sequence>
<keyword evidence="1" id="KW-1133">Transmembrane helix</keyword>
<evidence type="ECO:0000313" key="2">
    <source>
        <dbReference type="EMBL" id="WYJ76859.1"/>
    </source>
</evidence>
<dbReference type="EMBL" id="CP147251">
    <property type="protein sequence ID" value="WYJ76859.1"/>
    <property type="molecule type" value="Genomic_DNA"/>
</dbReference>